<protein>
    <submittedName>
        <fullName evidence="1">Uncharacterized protein</fullName>
    </submittedName>
</protein>
<reference evidence="2" key="1">
    <citation type="submission" date="2016-02" db="EMBL/GenBank/DDBJ databases">
        <authorList>
            <person name="Wibberg D."/>
        </authorList>
    </citation>
    <scope>NUCLEOTIDE SEQUENCE [LARGE SCALE GENOMIC DNA]</scope>
</reference>
<dbReference type="AlphaFoldDB" id="A0A1C3P140"/>
<dbReference type="EMBL" id="FLUV01001600">
    <property type="protein sequence ID" value="SBW23532.1"/>
    <property type="molecule type" value="Genomic_DNA"/>
</dbReference>
<proteinExistence type="predicted"/>
<keyword evidence="2" id="KW-1185">Reference proteome</keyword>
<sequence length="63" mass="7056">MIAFPVACWPPGQAALGAGQMVDESPLTGSGRFLDHFLSITSCRSLLWFVRRLDLAMRNWECE</sequence>
<evidence type="ECO:0000313" key="1">
    <source>
        <dbReference type="EMBL" id="SBW23532.1"/>
    </source>
</evidence>
<name>A0A1C3P140_9ACTN</name>
<organism evidence="1 2">
    <name type="scientific">Candidatus Protofrankia californiensis</name>
    <dbReference type="NCBI Taxonomy" id="1839754"/>
    <lineage>
        <taxon>Bacteria</taxon>
        <taxon>Bacillati</taxon>
        <taxon>Actinomycetota</taxon>
        <taxon>Actinomycetes</taxon>
        <taxon>Frankiales</taxon>
        <taxon>Frankiaceae</taxon>
        <taxon>Protofrankia</taxon>
    </lineage>
</organism>
<accession>A0A1C3P140</accession>
<gene>
    <name evidence="1" type="ORF">FDG2_3811</name>
</gene>
<evidence type="ECO:0000313" key="2">
    <source>
        <dbReference type="Proteomes" id="UP000199013"/>
    </source>
</evidence>
<dbReference type="Proteomes" id="UP000199013">
    <property type="component" value="Unassembled WGS sequence"/>
</dbReference>